<protein>
    <recommendedName>
        <fullName evidence="6">C3H1-type domain-containing protein</fullName>
    </recommendedName>
</protein>
<sequence length="562" mass="61972">MLWTLADDDDAKDPKSDGGMMSAPFNESSKEVTGGGDSAAILNESNKIPHHEEEKETTQMSAKDVSDAQKESRLDGSLIRPRSSSPAVEINEGNKKPALICNFFVKGWCIKGNSCRFRHIREPTNASDEQKDQNSEPKDDEGLGDGIERSGLPTTEVNNPNEPQKEDPKTISSFDDVGPGGAQDNQHLLDKENPSNRVSSYATSIEELGGRGYQFGFRNHKTPVANYSLNYGSSSFQSATRTSPLNHGSVWPSSSWNSDSFGTVKHLGGDRELHPTSRPNVSPFSGSEAENLHRDNDHVPPHLTTKFSMYDWEPSKPFRSSFLISQGISISTPATQYDPIRDSIEQPKIGEKLSKFSSSSRTPSISSVHSLMDVNTPLKETFGTDYGSDRLSHVNGHDNATDVNSNACELLTSTEKTKTEAKGKNPHVGDVIQAREAQVNPDFVQQIDRPQKEIKTGDDSSHYRSQDFDIEGEGSRESKALKHFRAALIEFVKELVKPTWRDGKLSKDAHKVIVKKAVDKVINTLPPENIPNAAFFTEVARFLRASTEQDSFELSDGLSCVF</sequence>
<feature type="compositionally biased region" description="Polar residues" evidence="5">
    <location>
        <begin position="152"/>
        <end position="162"/>
    </location>
</feature>
<dbReference type="SUPFAM" id="SSF90229">
    <property type="entry name" value="CCCH zinc finger"/>
    <property type="match status" value="1"/>
</dbReference>
<evidence type="ECO:0000256" key="5">
    <source>
        <dbReference type="SAM" id="MobiDB-lite"/>
    </source>
</evidence>
<evidence type="ECO:0000313" key="8">
    <source>
        <dbReference type="Proteomes" id="UP001172457"/>
    </source>
</evidence>
<organism evidence="7 8">
    <name type="scientific">Centaurea solstitialis</name>
    <name type="common">yellow star-thistle</name>
    <dbReference type="NCBI Taxonomy" id="347529"/>
    <lineage>
        <taxon>Eukaryota</taxon>
        <taxon>Viridiplantae</taxon>
        <taxon>Streptophyta</taxon>
        <taxon>Embryophyta</taxon>
        <taxon>Tracheophyta</taxon>
        <taxon>Spermatophyta</taxon>
        <taxon>Magnoliopsida</taxon>
        <taxon>eudicotyledons</taxon>
        <taxon>Gunneridae</taxon>
        <taxon>Pentapetalae</taxon>
        <taxon>asterids</taxon>
        <taxon>campanulids</taxon>
        <taxon>Asterales</taxon>
        <taxon>Asteraceae</taxon>
        <taxon>Carduoideae</taxon>
        <taxon>Cardueae</taxon>
        <taxon>Centaureinae</taxon>
        <taxon>Centaurea</taxon>
    </lineage>
</organism>
<evidence type="ECO:0000256" key="3">
    <source>
        <dbReference type="ARBA" id="ARBA00022833"/>
    </source>
</evidence>
<dbReference type="InterPro" id="IPR036855">
    <property type="entry name" value="Znf_CCCH_sf"/>
</dbReference>
<dbReference type="GO" id="GO:0008270">
    <property type="term" value="F:zinc ion binding"/>
    <property type="evidence" value="ECO:0007669"/>
    <property type="project" value="UniProtKB-KW"/>
</dbReference>
<dbReference type="Gene3D" id="4.10.1000.10">
    <property type="entry name" value="Zinc finger, CCCH-type"/>
    <property type="match status" value="1"/>
</dbReference>
<keyword evidence="2 4" id="KW-0863">Zinc-finger</keyword>
<dbReference type="PANTHER" id="PTHR36886">
    <property type="entry name" value="PROTEIN FRIGIDA-ESSENTIAL 1"/>
    <property type="match status" value="1"/>
</dbReference>
<dbReference type="InterPro" id="IPR000571">
    <property type="entry name" value="Znf_CCCH"/>
</dbReference>
<dbReference type="EMBL" id="JARYMX010000001">
    <property type="protein sequence ID" value="KAJ9565853.1"/>
    <property type="molecule type" value="Genomic_DNA"/>
</dbReference>
<proteinExistence type="predicted"/>
<evidence type="ECO:0000313" key="7">
    <source>
        <dbReference type="EMBL" id="KAJ9565853.1"/>
    </source>
</evidence>
<reference evidence="7" key="1">
    <citation type="submission" date="2023-03" db="EMBL/GenBank/DDBJ databases">
        <title>Chromosome-scale reference genome and RAD-based genetic map of yellow starthistle (Centaurea solstitialis) reveal putative structural variation and QTLs associated with invader traits.</title>
        <authorList>
            <person name="Reatini B."/>
            <person name="Cang F.A."/>
            <person name="Jiang Q."/>
            <person name="Mckibben M.T.W."/>
            <person name="Barker M.S."/>
            <person name="Rieseberg L.H."/>
            <person name="Dlugosch K.M."/>
        </authorList>
    </citation>
    <scope>NUCLEOTIDE SEQUENCE</scope>
    <source>
        <strain evidence="7">CAN-66</strain>
        <tissue evidence="7">Leaf</tissue>
    </source>
</reference>
<feature type="compositionally biased region" description="Basic and acidic residues" evidence="5">
    <location>
        <begin position="128"/>
        <end position="141"/>
    </location>
</feature>
<feature type="compositionally biased region" description="Acidic residues" evidence="5">
    <location>
        <begin position="1"/>
        <end position="11"/>
    </location>
</feature>
<feature type="zinc finger region" description="C3H1-type" evidence="4">
    <location>
        <begin position="95"/>
        <end position="122"/>
    </location>
</feature>
<evidence type="ECO:0000256" key="2">
    <source>
        <dbReference type="ARBA" id="ARBA00022771"/>
    </source>
</evidence>
<feature type="region of interest" description="Disordered" evidence="5">
    <location>
        <begin position="1"/>
        <end position="90"/>
    </location>
</feature>
<feature type="region of interest" description="Disordered" evidence="5">
    <location>
        <begin position="124"/>
        <end position="196"/>
    </location>
</feature>
<dbReference type="AlphaFoldDB" id="A0AA38UAH0"/>
<comment type="caution">
    <text evidence="7">The sequence shown here is derived from an EMBL/GenBank/DDBJ whole genome shotgun (WGS) entry which is preliminary data.</text>
</comment>
<feature type="compositionally biased region" description="Basic and acidic residues" evidence="5">
    <location>
        <begin position="47"/>
        <end position="57"/>
    </location>
</feature>
<gene>
    <name evidence="7" type="ORF">OSB04_001819</name>
</gene>
<dbReference type="PANTHER" id="PTHR36886:SF3">
    <property type="entry name" value="PROTEIN FRIGIDA-ESSENTIAL 1"/>
    <property type="match status" value="1"/>
</dbReference>
<feature type="compositionally biased region" description="Basic and acidic residues" evidence="5">
    <location>
        <begin position="290"/>
        <end position="299"/>
    </location>
</feature>
<feature type="domain" description="C3H1-type" evidence="6">
    <location>
        <begin position="95"/>
        <end position="122"/>
    </location>
</feature>
<evidence type="ECO:0000256" key="1">
    <source>
        <dbReference type="ARBA" id="ARBA00022723"/>
    </source>
</evidence>
<keyword evidence="8" id="KW-1185">Reference proteome</keyword>
<evidence type="ECO:0000256" key="4">
    <source>
        <dbReference type="PROSITE-ProRule" id="PRU00723"/>
    </source>
</evidence>
<dbReference type="InterPro" id="IPR052650">
    <property type="entry name" value="Zinc_finger_CCCH"/>
</dbReference>
<keyword evidence="3 4" id="KW-0862">Zinc</keyword>
<accession>A0AA38UAH0</accession>
<evidence type="ECO:0000259" key="6">
    <source>
        <dbReference type="PROSITE" id="PS50103"/>
    </source>
</evidence>
<feature type="compositionally biased region" description="Basic and acidic residues" evidence="5">
    <location>
        <begin position="64"/>
        <end position="74"/>
    </location>
</feature>
<dbReference type="PROSITE" id="PS50103">
    <property type="entry name" value="ZF_C3H1"/>
    <property type="match status" value="1"/>
</dbReference>
<dbReference type="Proteomes" id="UP001172457">
    <property type="component" value="Chromosome 1"/>
</dbReference>
<feature type="region of interest" description="Disordered" evidence="5">
    <location>
        <begin position="272"/>
        <end position="299"/>
    </location>
</feature>
<name>A0AA38UAH0_9ASTR</name>
<keyword evidence="1 4" id="KW-0479">Metal-binding</keyword>